<dbReference type="PANTHER" id="PTHR11603:SF147">
    <property type="entry name" value="MEMBRANE PROTEIN"/>
    <property type="match status" value="1"/>
</dbReference>
<feature type="transmembrane region" description="Helical" evidence="6">
    <location>
        <begin position="76"/>
        <end position="97"/>
    </location>
</feature>
<feature type="transmembrane region" description="Helical" evidence="6">
    <location>
        <begin position="39"/>
        <end position="56"/>
    </location>
</feature>
<keyword evidence="6" id="KW-1133">Transmembrane helix</keyword>
<dbReference type="GO" id="GO:0016787">
    <property type="term" value="F:hydrolase activity"/>
    <property type="evidence" value="ECO:0007669"/>
    <property type="project" value="UniProtKB-KW"/>
</dbReference>
<name>A0A1F4V2G9_UNCKA</name>
<feature type="region of interest" description="Disordered" evidence="5">
    <location>
        <begin position="1"/>
        <end position="20"/>
    </location>
</feature>
<dbReference type="InterPro" id="IPR052041">
    <property type="entry name" value="Nucleic_acid_metab_PIN/TRAM"/>
</dbReference>
<proteinExistence type="predicted"/>
<dbReference type="STRING" id="1802610.A2W32_01150"/>
<keyword evidence="6" id="KW-0472">Membrane</keyword>
<dbReference type="InterPro" id="IPR029060">
    <property type="entry name" value="PIN-like_dom_sf"/>
</dbReference>
<feature type="region of interest" description="Disordered" evidence="5">
    <location>
        <begin position="135"/>
        <end position="161"/>
    </location>
</feature>
<evidence type="ECO:0000256" key="4">
    <source>
        <dbReference type="ARBA" id="ARBA00022842"/>
    </source>
</evidence>
<comment type="caution">
    <text evidence="8">The sequence shown here is derived from an EMBL/GenBank/DDBJ whole genome shotgun (WGS) entry which is preliminary data.</text>
</comment>
<organism evidence="8 9">
    <name type="scientific">candidate division WWE3 bacterium RBG_16_37_10</name>
    <dbReference type="NCBI Taxonomy" id="1802610"/>
    <lineage>
        <taxon>Bacteria</taxon>
        <taxon>Katanobacteria</taxon>
    </lineage>
</organism>
<evidence type="ECO:0000256" key="1">
    <source>
        <dbReference type="ARBA" id="ARBA00001946"/>
    </source>
</evidence>
<gene>
    <name evidence="8" type="ORF">A2W32_01150</name>
</gene>
<comment type="cofactor">
    <cofactor evidence="1">
        <name>Mg(2+)</name>
        <dbReference type="ChEBI" id="CHEBI:18420"/>
    </cofactor>
</comment>
<evidence type="ECO:0000256" key="6">
    <source>
        <dbReference type="SAM" id="Phobius"/>
    </source>
</evidence>
<dbReference type="SMART" id="SM00670">
    <property type="entry name" value="PINc"/>
    <property type="match status" value="1"/>
</dbReference>
<accession>A0A1F4V2G9</accession>
<keyword evidence="6" id="KW-0812">Transmembrane</keyword>
<dbReference type="InterPro" id="IPR002716">
    <property type="entry name" value="PIN_dom"/>
</dbReference>
<keyword evidence="3" id="KW-0378">Hydrolase</keyword>
<dbReference type="Gene3D" id="3.40.50.1010">
    <property type="entry name" value="5'-nuclease"/>
    <property type="match status" value="1"/>
</dbReference>
<protein>
    <recommendedName>
        <fullName evidence="7">TRAM domain-containing protein</fullName>
    </recommendedName>
</protein>
<dbReference type="Pfam" id="PF13638">
    <property type="entry name" value="PIN_4"/>
    <property type="match status" value="1"/>
</dbReference>
<keyword evidence="2" id="KW-0540">Nuclease</keyword>
<dbReference type="CDD" id="cd09877">
    <property type="entry name" value="PIN_YacL-like"/>
    <property type="match status" value="1"/>
</dbReference>
<evidence type="ECO:0000313" key="8">
    <source>
        <dbReference type="EMBL" id="OGC51416.1"/>
    </source>
</evidence>
<evidence type="ECO:0000256" key="3">
    <source>
        <dbReference type="ARBA" id="ARBA00022801"/>
    </source>
</evidence>
<feature type="domain" description="TRAM" evidence="7">
    <location>
        <begin position="298"/>
        <end position="359"/>
    </location>
</feature>
<evidence type="ECO:0000259" key="7">
    <source>
        <dbReference type="PROSITE" id="PS50926"/>
    </source>
</evidence>
<keyword evidence="4" id="KW-0460">Magnesium</keyword>
<evidence type="ECO:0000256" key="5">
    <source>
        <dbReference type="SAM" id="MobiDB-lite"/>
    </source>
</evidence>
<dbReference type="PANTHER" id="PTHR11603">
    <property type="entry name" value="AAA FAMILY ATPASE"/>
    <property type="match status" value="1"/>
</dbReference>
<dbReference type="Proteomes" id="UP000177371">
    <property type="component" value="Unassembled WGS sequence"/>
</dbReference>
<sequence length="362" mass="41306">MNENTEVRNHTKNGNGATQKQRLLLPPPKQRYKSSDIKLHIRLLVGFVLFIIGFNFSNTVFFRENPLFGVNFLAEILISFTCLLFGAFILPVLFLELRAWFETTIAKIIADIVNNFWAQQNKRLHEAQKAKQEQKTQALELKKKEDEKRKEEERKREEEEKKRMDEIANSILLDTSVLIDGRVLDMVRSGFLDRSLIIPKAVLDELHLISDNSDVLRRQRGRRGLDLVGQLKRQAKVVILDEKPKEGEEGKTDKQLVTLARKYKSKLMTLDFNLNKVAKVSGVKVLNINELVDAVKTVVLPGEIIKVKIVQEGKEKQQGVGYLPDGTMIVVEDAKDKVGMEVDAKVFKVIQSPAGKMIFCKL</sequence>
<dbReference type="AlphaFoldDB" id="A0A1F4V2G9"/>
<dbReference type="Pfam" id="PF01938">
    <property type="entry name" value="TRAM"/>
    <property type="match status" value="1"/>
</dbReference>
<dbReference type="GO" id="GO:0004518">
    <property type="term" value="F:nuclease activity"/>
    <property type="evidence" value="ECO:0007669"/>
    <property type="project" value="UniProtKB-KW"/>
</dbReference>
<dbReference type="InterPro" id="IPR002792">
    <property type="entry name" value="TRAM_dom"/>
</dbReference>
<dbReference type="PROSITE" id="PS50926">
    <property type="entry name" value="TRAM"/>
    <property type="match status" value="1"/>
</dbReference>
<evidence type="ECO:0000256" key="2">
    <source>
        <dbReference type="ARBA" id="ARBA00022722"/>
    </source>
</evidence>
<dbReference type="SUPFAM" id="SSF88723">
    <property type="entry name" value="PIN domain-like"/>
    <property type="match status" value="1"/>
</dbReference>
<dbReference type="EMBL" id="MEUT01000021">
    <property type="protein sequence ID" value="OGC51416.1"/>
    <property type="molecule type" value="Genomic_DNA"/>
</dbReference>
<evidence type="ECO:0000313" key="9">
    <source>
        <dbReference type="Proteomes" id="UP000177371"/>
    </source>
</evidence>
<reference evidence="8 9" key="1">
    <citation type="journal article" date="2016" name="Nat. Commun.">
        <title>Thousands of microbial genomes shed light on interconnected biogeochemical processes in an aquifer system.</title>
        <authorList>
            <person name="Anantharaman K."/>
            <person name="Brown C.T."/>
            <person name="Hug L.A."/>
            <person name="Sharon I."/>
            <person name="Castelle C.J."/>
            <person name="Probst A.J."/>
            <person name="Thomas B.C."/>
            <person name="Singh A."/>
            <person name="Wilkins M.J."/>
            <person name="Karaoz U."/>
            <person name="Brodie E.L."/>
            <person name="Williams K.H."/>
            <person name="Hubbard S.S."/>
            <person name="Banfield J.F."/>
        </authorList>
    </citation>
    <scope>NUCLEOTIDE SEQUENCE [LARGE SCALE GENOMIC DNA]</scope>
</reference>